<gene>
    <name evidence="1" type="ORF">T265_09411</name>
</gene>
<dbReference type="AlphaFoldDB" id="A0A074Z5V1"/>
<proteinExistence type="predicted"/>
<dbReference type="Proteomes" id="UP000054324">
    <property type="component" value="Unassembled WGS sequence"/>
</dbReference>
<dbReference type="CTD" id="20323580"/>
<protein>
    <submittedName>
        <fullName evidence="1">Uncharacterized protein</fullName>
    </submittedName>
</protein>
<dbReference type="RefSeq" id="XP_009173726.1">
    <property type="nucleotide sequence ID" value="XM_009175462.1"/>
</dbReference>
<dbReference type="KEGG" id="ovi:T265_09411"/>
<accession>A0A074Z5V1</accession>
<evidence type="ECO:0000313" key="1">
    <source>
        <dbReference type="EMBL" id="KER22516.1"/>
    </source>
</evidence>
<keyword evidence="2" id="KW-1185">Reference proteome</keyword>
<sequence length="102" mass="11055">MQSIYAHFSPTQRVLCSGHATPSDFGSMLALAKDLIVTVDLIKEEGIGPAQRDMNSRRIAKSRMIGIREDIRLGGCSKQADCLGSQKEGSIAVNFAISEIMN</sequence>
<dbReference type="EMBL" id="KL596894">
    <property type="protein sequence ID" value="KER22516.1"/>
    <property type="molecule type" value="Genomic_DNA"/>
</dbReference>
<reference evidence="1 2" key="1">
    <citation type="submission" date="2013-11" db="EMBL/GenBank/DDBJ databases">
        <title>Opisthorchis viverrini - life in the bile duct.</title>
        <authorList>
            <person name="Young N.D."/>
            <person name="Nagarajan N."/>
            <person name="Lin S.J."/>
            <person name="Korhonen P.K."/>
            <person name="Jex A.R."/>
            <person name="Hall R.S."/>
            <person name="Safavi-Hemami H."/>
            <person name="Kaewkong W."/>
            <person name="Bertrand D."/>
            <person name="Gao S."/>
            <person name="Seet Q."/>
            <person name="Wongkham S."/>
            <person name="Teh B.T."/>
            <person name="Wongkham C."/>
            <person name="Intapan P.M."/>
            <person name="Maleewong W."/>
            <person name="Yang X."/>
            <person name="Hu M."/>
            <person name="Wang Z."/>
            <person name="Hofmann A."/>
            <person name="Sternberg P.W."/>
            <person name="Tan P."/>
            <person name="Wang J."/>
            <person name="Gasser R.B."/>
        </authorList>
    </citation>
    <scope>NUCLEOTIDE SEQUENCE [LARGE SCALE GENOMIC DNA]</scope>
</reference>
<organism evidence="1 2">
    <name type="scientific">Opisthorchis viverrini</name>
    <name type="common">Southeast Asian liver fluke</name>
    <dbReference type="NCBI Taxonomy" id="6198"/>
    <lineage>
        <taxon>Eukaryota</taxon>
        <taxon>Metazoa</taxon>
        <taxon>Spiralia</taxon>
        <taxon>Lophotrochozoa</taxon>
        <taxon>Platyhelminthes</taxon>
        <taxon>Trematoda</taxon>
        <taxon>Digenea</taxon>
        <taxon>Opisthorchiida</taxon>
        <taxon>Opisthorchiata</taxon>
        <taxon>Opisthorchiidae</taxon>
        <taxon>Opisthorchis</taxon>
    </lineage>
</organism>
<name>A0A074Z5V1_OPIVI</name>
<evidence type="ECO:0000313" key="2">
    <source>
        <dbReference type="Proteomes" id="UP000054324"/>
    </source>
</evidence>
<dbReference type="GeneID" id="20323580"/>